<dbReference type="PANTHER" id="PTHR12504">
    <property type="entry name" value="MITOCHONDRIAL IMPORT RECEPTOR SUBUNIT TOM22"/>
    <property type="match status" value="1"/>
</dbReference>
<evidence type="ECO:0000256" key="1">
    <source>
        <dbReference type="ARBA" id="ARBA00004572"/>
    </source>
</evidence>
<dbReference type="Pfam" id="PF04281">
    <property type="entry name" value="Tom22"/>
    <property type="match status" value="1"/>
</dbReference>
<evidence type="ECO:0000256" key="5">
    <source>
        <dbReference type="ARBA" id="ARBA00022787"/>
    </source>
</evidence>
<gene>
    <name evidence="13" type="ORF">B9Z65_6929</name>
</gene>
<evidence type="ECO:0000256" key="8">
    <source>
        <dbReference type="ARBA" id="ARBA00023010"/>
    </source>
</evidence>
<evidence type="ECO:0000313" key="13">
    <source>
        <dbReference type="EMBL" id="PSK42975.1"/>
    </source>
</evidence>
<dbReference type="OrthoDB" id="10016939at2759"/>
<feature type="region of interest" description="Disordered" evidence="12">
    <location>
        <begin position="1"/>
        <end position="42"/>
    </location>
</feature>
<comment type="similarity">
    <text evidence="2">Belongs to the Tom22 family.</text>
</comment>
<name>A0A2P7Z436_9PEZI</name>
<feature type="compositionally biased region" description="Acidic residues" evidence="12">
    <location>
        <begin position="21"/>
        <end position="33"/>
    </location>
</feature>
<comment type="caution">
    <text evidence="13">The sequence shown here is derived from an EMBL/GenBank/DDBJ whole genome shotgun (WGS) entry which is preliminary data.</text>
</comment>
<evidence type="ECO:0008006" key="15">
    <source>
        <dbReference type="Google" id="ProtNLM"/>
    </source>
</evidence>
<evidence type="ECO:0000256" key="7">
    <source>
        <dbReference type="ARBA" id="ARBA00022989"/>
    </source>
</evidence>
<keyword evidence="7" id="KW-1133">Transmembrane helix</keyword>
<keyword evidence="14" id="KW-1185">Reference proteome</keyword>
<evidence type="ECO:0000256" key="9">
    <source>
        <dbReference type="ARBA" id="ARBA00023128"/>
    </source>
</evidence>
<dbReference type="AlphaFoldDB" id="A0A2P7Z436"/>
<keyword evidence="5" id="KW-1000">Mitochondrion outer membrane</keyword>
<evidence type="ECO:0000256" key="3">
    <source>
        <dbReference type="ARBA" id="ARBA00022448"/>
    </source>
</evidence>
<feature type="compositionally biased region" description="Basic and acidic residues" evidence="12">
    <location>
        <begin position="1"/>
        <end position="20"/>
    </location>
</feature>
<dbReference type="STRING" id="40998.A0A2P7Z436"/>
<dbReference type="PANTHER" id="PTHR12504:SF0">
    <property type="entry name" value="MITOCHONDRIAL IMPORT RECEPTOR SUBUNIT TOM22 HOMOLOG"/>
    <property type="match status" value="1"/>
</dbReference>
<keyword evidence="11" id="KW-0675">Receptor</keyword>
<comment type="subcellular location">
    <subcellularLocation>
        <location evidence="1">Mitochondrion outer membrane</location>
        <topology evidence="1">Single-pass membrane protein</topology>
    </subcellularLocation>
</comment>
<evidence type="ECO:0000256" key="4">
    <source>
        <dbReference type="ARBA" id="ARBA00022692"/>
    </source>
</evidence>
<protein>
    <recommendedName>
        <fullName evidence="15">Mitochondrial import receptor subunit tom22</fullName>
    </recommendedName>
</protein>
<evidence type="ECO:0000313" key="14">
    <source>
        <dbReference type="Proteomes" id="UP000243723"/>
    </source>
</evidence>
<dbReference type="Proteomes" id="UP000243723">
    <property type="component" value="Unassembled WGS sequence"/>
</dbReference>
<keyword evidence="4" id="KW-0812">Transmembrane</keyword>
<evidence type="ECO:0000256" key="11">
    <source>
        <dbReference type="ARBA" id="ARBA00023170"/>
    </source>
</evidence>
<reference evidence="13 14" key="1">
    <citation type="submission" date="2017-05" db="EMBL/GenBank/DDBJ databases">
        <title>Draft genome sequence of Elsinoe australis.</title>
        <authorList>
            <person name="Cheng Q."/>
        </authorList>
    </citation>
    <scope>NUCLEOTIDE SEQUENCE [LARGE SCALE GENOMIC DNA]</scope>
    <source>
        <strain evidence="13 14">NL1</strain>
    </source>
</reference>
<keyword evidence="8" id="KW-0811">Translocation</keyword>
<keyword evidence="9" id="KW-0496">Mitochondrion</keyword>
<sequence>MVKLEEVLDESFREEQAGPRDEEDWDTDSDSDAVSDASSTIDEDETLLDRLAALKDIVPPTARKNLASTFETASSFVKSGISIGGKTLWVVSTSVLLVGVPWALALAEEQQMEMMEREMKAQERAGEMLTQPQQGGQEGRAAL</sequence>
<proteinExistence type="inferred from homology"/>
<keyword evidence="10" id="KW-0472">Membrane</keyword>
<dbReference type="EMBL" id="NHZQ01000331">
    <property type="protein sequence ID" value="PSK42975.1"/>
    <property type="molecule type" value="Genomic_DNA"/>
</dbReference>
<evidence type="ECO:0000256" key="2">
    <source>
        <dbReference type="ARBA" id="ARBA00009874"/>
    </source>
</evidence>
<evidence type="ECO:0000256" key="10">
    <source>
        <dbReference type="ARBA" id="ARBA00023136"/>
    </source>
</evidence>
<dbReference type="GO" id="GO:0005741">
    <property type="term" value="C:mitochondrial outer membrane"/>
    <property type="evidence" value="ECO:0007669"/>
    <property type="project" value="UniProtKB-SubCell"/>
</dbReference>
<keyword evidence="3" id="KW-0813">Transport</keyword>
<dbReference type="GO" id="GO:0006886">
    <property type="term" value="P:intracellular protein transport"/>
    <property type="evidence" value="ECO:0007669"/>
    <property type="project" value="InterPro"/>
</dbReference>
<accession>A0A2P7Z436</accession>
<evidence type="ECO:0000256" key="12">
    <source>
        <dbReference type="SAM" id="MobiDB-lite"/>
    </source>
</evidence>
<dbReference type="CDD" id="cd22884">
    <property type="entry name" value="TOM22"/>
    <property type="match status" value="1"/>
</dbReference>
<dbReference type="InterPro" id="IPR005683">
    <property type="entry name" value="Tom22"/>
</dbReference>
<evidence type="ECO:0000256" key="6">
    <source>
        <dbReference type="ARBA" id="ARBA00022927"/>
    </source>
</evidence>
<organism evidence="13 14">
    <name type="scientific">Elsinoe australis</name>
    <dbReference type="NCBI Taxonomy" id="40998"/>
    <lineage>
        <taxon>Eukaryota</taxon>
        <taxon>Fungi</taxon>
        <taxon>Dikarya</taxon>
        <taxon>Ascomycota</taxon>
        <taxon>Pezizomycotina</taxon>
        <taxon>Dothideomycetes</taxon>
        <taxon>Dothideomycetidae</taxon>
        <taxon>Myriangiales</taxon>
        <taxon>Elsinoaceae</taxon>
        <taxon>Elsinoe</taxon>
    </lineage>
</organism>
<keyword evidence="6" id="KW-0653">Protein transport</keyword>